<keyword evidence="1" id="KW-0812">Transmembrane</keyword>
<sequence length="62" mass="6839">MNFAPVGILLVVELIIAFIVIVGAISLASYIVVRVCYKAKSDALKKHPALEREEKNQSTPRD</sequence>
<keyword evidence="1" id="KW-0472">Membrane</keyword>
<organism evidence="2 3">
    <name type="scientific">Aedoeadaptatus acetigenes</name>
    <dbReference type="NCBI Taxonomy" id="2981723"/>
    <lineage>
        <taxon>Bacteria</taxon>
        <taxon>Bacillati</taxon>
        <taxon>Bacillota</taxon>
        <taxon>Tissierellia</taxon>
        <taxon>Tissierellales</taxon>
        <taxon>Peptoniphilaceae</taxon>
        <taxon>Aedoeadaptatus</taxon>
    </lineage>
</organism>
<dbReference type="EMBL" id="JBBNPS010000030">
    <property type="protein sequence ID" value="MEQ3354245.1"/>
    <property type="molecule type" value="Genomic_DNA"/>
</dbReference>
<gene>
    <name evidence="2" type="ORF">AAA081_08065</name>
</gene>
<evidence type="ECO:0000313" key="2">
    <source>
        <dbReference type="EMBL" id="MEQ3354245.1"/>
    </source>
</evidence>
<feature type="transmembrane region" description="Helical" evidence="1">
    <location>
        <begin position="6"/>
        <end position="33"/>
    </location>
</feature>
<accession>A0ABV1J7R9</accession>
<keyword evidence="3" id="KW-1185">Reference proteome</keyword>
<dbReference type="RefSeq" id="WP_108831116.1">
    <property type="nucleotide sequence ID" value="NZ_JBBNPS010000030.1"/>
</dbReference>
<protein>
    <submittedName>
        <fullName evidence="2">Uncharacterized protein</fullName>
    </submittedName>
</protein>
<keyword evidence="1" id="KW-1133">Transmembrane helix</keyword>
<comment type="caution">
    <text evidence="2">The sequence shown here is derived from an EMBL/GenBank/DDBJ whole genome shotgun (WGS) entry which is preliminary data.</text>
</comment>
<evidence type="ECO:0000256" key="1">
    <source>
        <dbReference type="SAM" id="Phobius"/>
    </source>
</evidence>
<reference evidence="2 3" key="1">
    <citation type="submission" date="2024-04" db="EMBL/GenBank/DDBJ databases">
        <title>Human intestinal bacterial collection.</title>
        <authorList>
            <person name="Pauvert C."/>
            <person name="Hitch T.C.A."/>
            <person name="Clavel T."/>
        </authorList>
    </citation>
    <scope>NUCLEOTIDE SEQUENCE [LARGE SCALE GENOMIC DNA]</scope>
    <source>
        <strain evidence="2 3">CLA-SR-H026</strain>
    </source>
</reference>
<proteinExistence type="predicted"/>
<dbReference type="Proteomes" id="UP001481872">
    <property type="component" value="Unassembled WGS sequence"/>
</dbReference>
<name>A0ABV1J7R9_9FIRM</name>
<evidence type="ECO:0000313" key="3">
    <source>
        <dbReference type="Proteomes" id="UP001481872"/>
    </source>
</evidence>